<dbReference type="Proteomes" id="UP001501195">
    <property type="component" value="Unassembled WGS sequence"/>
</dbReference>
<dbReference type="Pfam" id="PF21274">
    <property type="entry name" value="Rng_hyd_C"/>
    <property type="match status" value="1"/>
</dbReference>
<name>A0ABP9HUU4_9ACTN</name>
<dbReference type="Gene3D" id="3.40.30.120">
    <property type="match status" value="1"/>
</dbReference>
<proteinExistence type="predicted"/>
<organism evidence="1 2">
    <name type="scientific">Kineococcus glutinatus</name>
    <dbReference type="NCBI Taxonomy" id="1070872"/>
    <lineage>
        <taxon>Bacteria</taxon>
        <taxon>Bacillati</taxon>
        <taxon>Actinomycetota</taxon>
        <taxon>Actinomycetes</taxon>
        <taxon>Kineosporiales</taxon>
        <taxon>Kineosporiaceae</taxon>
        <taxon>Kineococcus</taxon>
    </lineage>
</organism>
<dbReference type="EMBL" id="BAABIL010000278">
    <property type="protein sequence ID" value="GAA4979285.1"/>
    <property type="molecule type" value="Genomic_DNA"/>
</dbReference>
<evidence type="ECO:0000313" key="2">
    <source>
        <dbReference type="Proteomes" id="UP001501195"/>
    </source>
</evidence>
<protein>
    <recommendedName>
        <fullName evidence="3">Monooxygenase</fullName>
    </recommendedName>
</protein>
<comment type="caution">
    <text evidence="1">The sequence shown here is derived from an EMBL/GenBank/DDBJ whole genome shotgun (WGS) entry which is preliminary data.</text>
</comment>
<keyword evidence="2" id="KW-1185">Reference proteome</keyword>
<evidence type="ECO:0000313" key="1">
    <source>
        <dbReference type="EMBL" id="GAA4979285.1"/>
    </source>
</evidence>
<evidence type="ECO:0008006" key="3">
    <source>
        <dbReference type="Google" id="ProtNLM"/>
    </source>
</evidence>
<reference evidence="2" key="1">
    <citation type="journal article" date="2019" name="Int. J. Syst. Evol. Microbiol.">
        <title>The Global Catalogue of Microorganisms (GCM) 10K type strain sequencing project: providing services to taxonomists for standard genome sequencing and annotation.</title>
        <authorList>
            <consortium name="The Broad Institute Genomics Platform"/>
            <consortium name="The Broad Institute Genome Sequencing Center for Infectious Disease"/>
            <person name="Wu L."/>
            <person name="Ma J."/>
        </authorList>
    </citation>
    <scope>NUCLEOTIDE SEQUENCE [LARGE SCALE GENOMIC DNA]</scope>
    <source>
        <strain evidence="2">JCM 18126</strain>
    </source>
</reference>
<accession>A0ABP9HUU4</accession>
<gene>
    <name evidence="1" type="ORF">GCM10023225_19640</name>
</gene>
<sequence length="57" mass="5487">MAVLTAPGRPVALLVRPDAHLAWRGTSAGGCAARLERVLGAAGQVAGGPGGAGRVAV</sequence>